<feature type="transmembrane region" description="Helical" evidence="1">
    <location>
        <begin position="7"/>
        <end position="28"/>
    </location>
</feature>
<dbReference type="EMBL" id="LJRC01000259">
    <property type="protein sequence ID" value="KPY31354.1"/>
    <property type="molecule type" value="Genomic_DNA"/>
</dbReference>
<reference evidence="2 3" key="1">
    <citation type="submission" date="2015-09" db="EMBL/GenBank/DDBJ databases">
        <title>Genome announcement of multiple Pseudomonas syringae strains.</title>
        <authorList>
            <person name="Thakur S."/>
            <person name="Wang P.W."/>
            <person name="Gong Y."/>
            <person name="Weir B.S."/>
            <person name="Guttman D.S."/>
        </authorList>
    </citation>
    <scope>NUCLEOTIDE SEQUENCE [LARGE SCALE GENOMIC DNA]</scope>
    <source>
        <strain evidence="2 3">ICMP3956</strain>
    </source>
</reference>
<keyword evidence="1" id="KW-0472">Membrane</keyword>
<evidence type="ECO:0000313" key="2">
    <source>
        <dbReference type="EMBL" id="KPY31354.1"/>
    </source>
</evidence>
<dbReference type="PATRIC" id="fig|251707.3.peg.1303"/>
<proteinExistence type="predicted"/>
<name>A0A0P9YBB3_9PSED</name>
<comment type="caution">
    <text evidence="2">The sequence shown here is derived from an EMBL/GenBank/DDBJ whole genome shotgun (WGS) entry which is preliminary data.</text>
</comment>
<dbReference type="AlphaFoldDB" id="A0A0P9YBB3"/>
<feature type="transmembrane region" description="Helical" evidence="1">
    <location>
        <begin position="40"/>
        <end position="59"/>
    </location>
</feature>
<dbReference type="RefSeq" id="WP_057410804.1">
    <property type="nucleotide sequence ID" value="NZ_LJRC01000259.1"/>
</dbReference>
<sequence length="70" mass="7547">MIALRALLASLSGLLLGIFFSVLILGHYWPEMPYEQALGYLSFAGLAGMALGALIAQTVRKARAKSQRLP</sequence>
<gene>
    <name evidence="2" type="ORF">ALO52_00987</name>
</gene>
<dbReference type="Proteomes" id="UP000050562">
    <property type="component" value="Unassembled WGS sequence"/>
</dbReference>
<evidence type="ECO:0000313" key="3">
    <source>
        <dbReference type="Proteomes" id="UP000050562"/>
    </source>
</evidence>
<organism evidence="2 3">
    <name type="scientific">Pseudomonas syringae pv. primulae</name>
    <dbReference type="NCBI Taxonomy" id="251707"/>
    <lineage>
        <taxon>Bacteria</taxon>
        <taxon>Pseudomonadati</taxon>
        <taxon>Pseudomonadota</taxon>
        <taxon>Gammaproteobacteria</taxon>
        <taxon>Pseudomonadales</taxon>
        <taxon>Pseudomonadaceae</taxon>
        <taxon>Pseudomonas</taxon>
    </lineage>
</organism>
<evidence type="ECO:0000256" key="1">
    <source>
        <dbReference type="SAM" id="Phobius"/>
    </source>
</evidence>
<keyword evidence="1" id="KW-1133">Transmembrane helix</keyword>
<accession>A0A0P9YBB3</accession>
<keyword evidence="1" id="KW-0812">Transmembrane</keyword>
<protein>
    <submittedName>
        <fullName evidence="2">Uncharacterized protein</fullName>
    </submittedName>
</protein>